<evidence type="ECO:0000256" key="6">
    <source>
        <dbReference type="PROSITE-ProRule" id="PRU01373"/>
    </source>
</evidence>
<feature type="region of interest" description="Disordered" evidence="7">
    <location>
        <begin position="67"/>
        <end position="89"/>
    </location>
</feature>
<keyword evidence="5 6" id="KW-0961">Cell wall biogenesis/degradation</keyword>
<dbReference type="GO" id="GO:0018104">
    <property type="term" value="P:peptidoglycan-protein cross-linking"/>
    <property type="evidence" value="ECO:0007669"/>
    <property type="project" value="TreeGrafter"/>
</dbReference>
<comment type="caution">
    <text evidence="9">The sequence shown here is derived from an EMBL/GenBank/DDBJ whole genome shotgun (WGS) entry which is preliminary data.</text>
</comment>
<keyword evidence="2" id="KW-0808">Transferase</keyword>
<dbReference type="AlphaFoldDB" id="A0A4R2R3A8"/>
<keyword evidence="4 6" id="KW-0573">Peptidoglycan synthesis</keyword>
<evidence type="ECO:0000256" key="4">
    <source>
        <dbReference type="ARBA" id="ARBA00022984"/>
    </source>
</evidence>
<name>A0A4R2R3A8_9PSEU</name>
<sequence length="278" mass="29298">MSKRTSLHSHARTRSGRFRAAPLIGLAAVVAITVSGCGGDGEDGDQQAQSDVQPIAKEELLKLPEATTFGDIEGAPKDPAPTEPTDGAVVQVTEEVPVYDDKGGEPFARMPAKQLGSPTWLAVLDQQDDWFQVLLPSRPNASTGWLHNDNGVLETAENDFLVEVDTADFSMTLTEAGNEVGSWEIGTGTEEHPTPTGRAAIISSLEESVKDYSPLVLPLSSHSDSHETYGGGPGTVGIHGWPDDSVMGTETSDGCIRVPADALEKLSTVPLGTVVLVS</sequence>
<evidence type="ECO:0000256" key="1">
    <source>
        <dbReference type="ARBA" id="ARBA00004752"/>
    </source>
</evidence>
<evidence type="ECO:0000256" key="3">
    <source>
        <dbReference type="ARBA" id="ARBA00022960"/>
    </source>
</evidence>
<dbReference type="GO" id="GO:0005576">
    <property type="term" value="C:extracellular region"/>
    <property type="evidence" value="ECO:0007669"/>
    <property type="project" value="TreeGrafter"/>
</dbReference>
<dbReference type="PANTHER" id="PTHR30582">
    <property type="entry name" value="L,D-TRANSPEPTIDASE"/>
    <property type="match status" value="1"/>
</dbReference>
<dbReference type="Pfam" id="PF03734">
    <property type="entry name" value="YkuD"/>
    <property type="match status" value="1"/>
</dbReference>
<dbReference type="CDD" id="cd16913">
    <property type="entry name" value="YkuD_like"/>
    <property type="match status" value="1"/>
</dbReference>
<dbReference type="GO" id="GO:0071555">
    <property type="term" value="P:cell wall organization"/>
    <property type="evidence" value="ECO:0007669"/>
    <property type="project" value="UniProtKB-UniRule"/>
</dbReference>
<feature type="active site" description="Proton donor/acceptor" evidence="6">
    <location>
        <position position="239"/>
    </location>
</feature>
<dbReference type="SUPFAM" id="SSF141523">
    <property type="entry name" value="L,D-transpeptidase catalytic domain-like"/>
    <property type="match status" value="1"/>
</dbReference>
<organism evidence="9 10">
    <name type="scientific">Tamaricihabitans halophyticus</name>
    <dbReference type="NCBI Taxonomy" id="1262583"/>
    <lineage>
        <taxon>Bacteria</taxon>
        <taxon>Bacillati</taxon>
        <taxon>Actinomycetota</taxon>
        <taxon>Actinomycetes</taxon>
        <taxon>Pseudonocardiales</taxon>
        <taxon>Pseudonocardiaceae</taxon>
        <taxon>Tamaricihabitans</taxon>
    </lineage>
</organism>
<evidence type="ECO:0000256" key="5">
    <source>
        <dbReference type="ARBA" id="ARBA00023316"/>
    </source>
</evidence>
<gene>
    <name evidence="9" type="ORF">EV191_101450</name>
</gene>
<dbReference type="InterPro" id="IPR038063">
    <property type="entry name" value="Transpep_catalytic_dom"/>
</dbReference>
<dbReference type="InterPro" id="IPR005490">
    <property type="entry name" value="LD_TPept_cat_dom"/>
</dbReference>
<comment type="pathway">
    <text evidence="1 6">Cell wall biogenesis; peptidoglycan biosynthesis.</text>
</comment>
<protein>
    <submittedName>
        <fullName evidence="9">Lipoprotein-anchoring transpeptidase ErfK/SrfK</fullName>
    </submittedName>
</protein>
<keyword evidence="3 6" id="KW-0133">Cell shape</keyword>
<feature type="domain" description="L,D-TPase catalytic" evidence="8">
    <location>
        <begin position="160"/>
        <end position="278"/>
    </location>
</feature>
<dbReference type="InterPro" id="IPR050979">
    <property type="entry name" value="LD-transpeptidase"/>
</dbReference>
<keyword evidence="10" id="KW-1185">Reference proteome</keyword>
<evidence type="ECO:0000313" key="9">
    <source>
        <dbReference type="EMBL" id="TCP56507.1"/>
    </source>
</evidence>
<dbReference type="PROSITE" id="PS52029">
    <property type="entry name" value="LD_TPASE"/>
    <property type="match status" value="1"/>
</dbReference>
<feature type="active site" description="Nucleophile" evidence="6">
    <location>
        <position position="255"/>
    </location>
</feature>
<keyword evidence="9" id="KW-0449">Lipoprotein</keyword>
<dbReference type="Gene3D" id="2.40.440.10">
    <property type="entry name" value="L,D-transpeptidase catalytic domain-like"/>
    <property type="match status" value="1"/>
</dbReference>
<evidence type="ECO:0000256" key="7">
    <source>
        <dbReference type="SAM" id="MobiDB-lite"/>
    </source>
</evidence>
<dbReference type="Proteomes" id="UP000294911">
    <property type="component" value="Unassembled WGS sequence"/>
</dbReference>
<accession>A0A4R2R3A8</accession>
<dbReference type="GO" id="GO:0008360">
    <property type="term" value="P:regulation of cell shape"/>
    <property type="evidence" value="ECO:0007669"/>
    <property type="project" value="UniProtKB-UniRule"/>
</dbReference>
<proteinExistence type="predicted"/>
<dbReference type="GO" id="GO:0016740">
    <property type="term" value="F:transferase activity"/>
    <property type="evidence" value="ECO:0007669"/>
    <property type="project" value="UniProtKB-KW"/>
</dbReference>
<dbReference type="OrthoDB" id="5243103at2"/>
<evidence type="ECO:0000259" key="8">
    <source>
        <dbReference type="PROSITE" id="PS52029"/>
    </source>
</evidence>
<evidence type="ECO:0000256" key="2">
    <source>
        <dbReference type="ARBA" id="ARBA00022679"/>
    </source>
</evidence>
<reference evidence="9 10" key="1">
    <citation type="submission" date="2019-03" db="EMBL/GenBank/DDBJ databases">
        <title>Genomic Encyclopedia of Type Strains, Phase IV (KMG-IV): sequencing the most valuable type-strain genomes for metagenomic binning, comparative biology and taxonomic classification.</title>
        <authorList>
            <person name="Goeker M."/>
        </authorList>
    </citation>
    <scope>NUCLEOTIDE SEQUENCE [LARGE SCALE GENOMIC DNA]</scope>
    <source>
        <strain evidence="9 10">DSM 45765</strain>
    </source>
</reference>
<dbReference type="EMBL" id="SLXQ01000001">
    <property type="protein sequence ID" value="TCP56507.1"/>
    <property type="molecule type" value="Genomic_DNA"/>
</dbReference>
<dbReference type="RefSeq" id="WP_132875101.1">
    <property type="nucleotide sequence ID" value="NZ_SLXQ01000001.1"/>
</dbReference>
<dbReference type="GO" id="GO:0071972">
    <property type="term" value="F:peptidoglycan L,D-transpeptidase activity"/>
    <property type="evidence" value="ECO:0007669"/>
    <property type="project" value="TreeGrafter"/>
</dbReference>
<evidence type="ECO:0000313" key="10">
    <source>
        <dbReference type="Proteomes" id="UP000294911"/>
    </source>
</evidence>
<dbReference type="UniPathway" id="UPA00219"/>